<comment type="caution">
    <text evidence="1">The sequence shown here is derived from an EMBL/GenBank/DDBJ whole genome shotgun (WGS) entry which is preliminary data.</text>
</comment>
<sequence>MYYVPDGTEMCGYYECKECGTRFLALQTGPQLVCPYCGEEPDMEVGPDEEMPVAAESVKLIQVVKGAEEVERMDTLLSLAVTGGDYAWI</sequence>
<reference evidence="1 2" key="1">
    <citation type="submission" date="2018-08" db="EMBL/GenBank/DDBJ databases">
        <title>A genome reference for cultivated species of the human gut microbiota.</title>
        <authorList>
            <person name="Zou Y."/>
            <person name="Xue W."/>
            <person name="Luo G."/>
        </authorList>
    </citation>
    <scope>NUCLEOTIDE SEQUENCE [LARGE SCALE GENOMIC DNA]</scope>
    <source>
        <strain evidence="1 2">AM22-21LB</strain>
    </source>
</reference>
<protein>
    <submittedName>
        <fullName evidence="1">Uncharacterized protein</fullName>
    </submittedName>
</protein>
<evidence type="ECO:0000313" key="1">
    <source>
        <dbReference type="EMBL" id="RHG25512.1"/>
    </source>
</evidence>
<accession>A0A3R6E114</accession>
<dbReference type="AlphaFoldDB" id="A0A3R6E114"/>
<evidence type="ECO:0000313" key="2">
    <source>
        <dbReference type="Proteomes" id="UP000284051"/>
    </source>
</evidence>
<dbReference type="Proteomes" id="UP000284051">
    <property type="component" value="Unassembled WGS sequence"/>
</dbReference>
<dbReference type="EMBL" id="QRID01000024">
    <property type="protein sequence ID" value="RHG25512.1"/>
    <property type="molecule type" value="Genomic_DNA"/>
</dbReference>
<gene>
    <name evidence="1" type="ORF">DW264_16900</name>
</gene>
<dbReference type="RefSeq" id="WP_118772897.1">
    <property type="nucleotide sequence ID" value="NZ_QRID01000024.1"/>
</dbReference>
<organism evidence="1 2">
    <name type="scientific">Roseburia intestinalis</name>
    <dbReference type="NCBI Taxonomy" id="166486"/>
    <lineage>
        <taxon>Bacteria</taxon>
        <taxon>Bacillati</taxon>
        <taxon>Bacillota</taxon>
        <taxon>Clostridia</taxon>
        <taxon>Lachnospirales</taxon>
        <taxon>Lachnospiraceae</taxon>
        <taxon>Roseburia</taxon>
    </lineage>
</organism>
<name>A0A3R6E114_9FIRM</name>
<proteinExistence type="predicted"/>